<dbReference type="PANTHER" id="PTHR32243">
    <property type="entry name" value="MALTOSE TRANSPORT SYSTEM PERMEASE-RELATED"/>
    <property type="match status" value="1"/>
</dbReference>
<reference evidence="10" key="1">
    <citation type="journal article" date="2019" name="Int. J. Syst. Evol. Microbiol.">
        <title>The Global Catalogue of Microorganisms (GCM) 10K type strain sequencing project: providing services to taxonomists for standard genome sequencing and annotation.</title>
        <authorList>
            <consortium name="The Broad Institute Genomics Platform"/>
            <consortium name="The Broad Institute Genome Sequencing Center for Infectious Disease"/>
            <person name="Wu L."/>
            <person name="Ma J."/>
        </authorList>
    </citation>
    <scope>NUCLEOTIDE SEQUENCE [LARGE SCALE GENOMIC DNA]</scope>
    <source>
        <strain evidence="10">CCUG 62953</strain>
    </source>
</reference>
<gene>
    <name evidence="9" type="ORF">ACFQ4E_12400</name>
</gene>
<keyword evidence="6 7" id="KW-0472">Membrane</keyword>
<sequence>MSSPAKGPARTPAALSRGGWAKPLQHGLVTAPLVGVLWLAITATAVAVACAFLSGAAFRPSGWPVLILGAALGVSALWLPRLPLLAGSAVVVLVTMLLGVGPVVSEVPGALSFWVAALATGLGAGEGVHRMVGQLAPAPLTRHEFEDAVIRFLTGFGYVFFTAIVAIPFYVMVMTSLKNQQQLVQNPLDFSLDLSQGWGLFSSYYELMTQFNFGSYLWTSFYVSVLTVLLTLLFSIPGAYAVARLRFRGAAVFSRSILLIYMVPMIVLALPIYIGYSMIGLRNTIFGIVLIYPVTTIPVALYMLQGYFRGLPAEVEEAGLMDGLSRLQVIWKITLPLSLPALASVSLYVFMIAWNEFLLAFMLLDDPSKFTLTRGVAMLNSSEIPRQHLMAGSVIATVPIMAIFLGLERFMTKGLTAGSVKG</sequence>
<feature type="domain" description="ABC transmembrane type-1" evidence="8">
    <location>
        <begin position="217"/>
        <end position="407"/>
    </location>
</feature>
<feature type="transmembrane region" description="Helical" evidence="7">
    <location>
        <begin position="110"/>
        <end position="128"/>
    </location>
</feature>
<keyword evidence="3" id="KW-1003">Cell membrane</keyword>
<dbReference type="EMBL" id="JBHTMU010000020">
    <property type="protein sequence ID" value="MFD1343224.1"/>
    <property type="molecule type" value="Genomic_DNA"/>
</dbReference>
<feature type="transmembrane region" description="Helical" evidence="7">
    <location>
        <begin position="329"/>
        <end position="354"/>
    </location>
</feature>
<keyword evidence="5 7" id="KW-1133">Transmembrane helix</keyword>
<evidence type="ECO:0000256" key="1">
    <source>
        <dbReference type="ARBA" id="ARBA00004651"/>
    </source>
</evidence>
<dbReference type="InterPro" id="IPR035906">
    <property type="entry name" value="MetI-like_sf"/>
</dbReference>
<dbReference type="InterPro" id="IPR000515">
    <property type="entry name" value="MetI-like"/>
</dbReference>
<dbReference type="PANTHER" id="PTHR32243:SF18">
    <property type="entry name" value="INNER MEMBRANE ABC TRANSPORTER PERMEASE PROTEIN YCJP"/>
    <property type="match status" value="1"/>
</dbReference>
<evidence type="ECO:0000313" key="10">
    <source>
        <dbReference type="Proteomes" id="UP001597135"/>
    </source>
</evidence>
<feature type="transmembrane region" description="Helical" evidence="7">
    <location>
        <begin position="27"/>
        <end position="55"/>
    </location>
</feature>
<feature type="transmembrane region" description="Helical" evidence="7">
    <location>
        <begin position="216"/>
        <end position="236"/>
    </location>
</feature>
<comment type="subcellular location">
    <subcellularLocation>
        <location evidence="1 7">Cell membrane</location>
        <topology evidence="1 7">Multi-pass membrane protein</topology>
    </subcellularLocation>
</comment>
<evidence type="ECO:0000256" key="7">
    <source>
        <dbReference type="RuleBase" id="RU363032"/>
    </source>
</evidence>
<evidence type="ECO:0000256" key="6">
    <source>
        <dbReference type="ARBA" id="ARBA00023136"/>
    </source>
</evidence>
<feature type="transmembrane region" description="Helical" evidence="7">
    <location>
        <begin position="285"/>
        <end position="308"/>
    </location>
</feature>
<dbReference type="SUPFAM" id="SSF161098">
    <property type="entry name" value="MetI-like"/>
    <property type="match status" value="1"/>
</dbReference>
<dbReference type="Proteomes" id="UP001597135">
    <property type="component" value="Unassembled WGS sequence"/>
</dbReference>
<dbReference type="PROSITE" id="PS50928">
    <property type="entry name" value="ABC_TM1"/>
    <property type="match status" value="1"/>
</dbReference>
<dbReference type="CDD" id="cd06261">
    <property type="entry name" value="TM_PBP2"/>
    <property type="match status" value="1"/>
</dbReference>
<evidence type="ECO:0000256" key="3">
    <source>
        <dbReference type="ARBA" id="ARBA00022475"/>
    </source>
</evidence>
<accession>A0ABW3ZJJ1</accession>
<keyword evidence="10" id="KW-1185">Reference proteome</keyword>
<evidence type="ECO:0000256" key="5">
    <source>
        <dbReference type="ARBA" id="ARBA00022989"/>
    </source>
</evidence>
<keyword evidence="4 7" id="KW-0812">Transmembrane</keyword>
<feature type="transmembrane region" description="Helical" evidence="7">
    <location>
        <begin position="257"/>
        <end position="279"/>
    </location>
</feature>
<protein>
    <submittedName>
        <fullName evidence="9">Carbohydrate ABC transporter permease</fullName>
    </submittedName>
</protein>
<feature type="transmembrane region" description="Helical" evidence="7">
    <location>
        <begin position="84"/>
        <end position="104"/>
    </location>
</feature>
<organism evidence="9 10">
    <name type="scientific">Litorisediminicola beolgyonensis</name>
    <dbReference type="NCBI Taxonomy" id="1173614"/>
    <lineage>
        <taxon>Bacteria</taxon>
        <taxon>Pseudomonadati</taxon>
        <taxon>Pseudomonadota</taxon>
        <taxon>Alphaproteobacteria</taxon>
        <taxon>Rhodobacterales</taxon>
        <taxon>Paracoccaceae</taxon>
        <taxon>Litorisediminicola</taxon>
    </lineage>
</organism>
<evidence type="ECO:0000256" key="4">
    <source>
        <dbReference type="ARBA" id="ARBA00022692"/>
    </source>
</evidence>
<evidence type="ECO:0000313" key="9">
    <source>
        <dbReference type="EMBL" id="MFD1343224.1"/>
    </source>
</evidence>
<dbReference type="RefSeq" id="WP_386803988.1">
    <property type="nucleotide sequence ID" value="NZ_JBHTMU010000020.1"/>
</dbReference>
<dbReference type="Pfam" id="PF00528">
    <property type="entry name" value="BPD_transp_1"/>
    <property type="match status" value="1"/>
</dbReference>
<comment type="similarity">
    <text evidence="7">Belongs to the binding-protein-dependent transport system permease family.</text>
</comment>
<feature type="transmembrane region" description="Helical" evidence="7">
    <location>
        <begin position="61"/>
        <end position="79"/>
    </location>
</feature>
<keyword evidence="2 7" id="KW-0813">Transport</keyword>
<evidence type="ECO:0000259" key="8">
    <source>
        <dbReference type="PROSITE" id="PS50928"/>
    </source>
</evidence>
<feature type="transmembrane region" description="Helical" evidence="7">
    <location>
        <begin position="388"/>
        <end position="407"/>
    </location>
</feature>
<dbReference type="InterPro" id="IPR050901">
    <property type="entry name" value="BP-dep_ABC_trans_perm"/>
</dbReference>
<name>A0ABW3ZJJ1_9RHOB</name>
<comment type="caution">
    <text evidence="9">The sequence shown here is derived from an EMBL/GenBank/DDBJ whole genome shotgun (WGS) entry which is preliminary data.</text>
</comment>
<proteinExistence type="inferred from homology"/>
<dbReference type="Gene3D" id="1.10.3720.10">
    <property type="entry name" value="MetI-like"/>
    <property type="match status" value="1"/>
</dbReference>
<feature type="transmembrane region" description="Helical" evidence="7">
    <location>
        <begin position="149"/>
        <end position="171"/>
    </location>
</feature>
<evidence type="ECO:0000256" key="2">
    <source>
        <dbReference type="ARBA" id="ARBA00022448"/>
    </source>
</evidence>